<gene>
    <name evidence="2" type="ORF">ACFSXZ_19865</name>
</gene>
<reference evidence="3" key="1">
    <citation type="journal article" date="2019" name="Int. J. Syst. Evol. Microbiol.">
        <title>The Global Catalogue of Microorganisms (GCM) 10K type strain sequencing project: providing services to taxonomists for standard genome sequencing and annotation.</title>
        <authorList>
            <consortium name="The Broad Institute Genomics Platform"/>
            <consortium name="The Broad Institute Genome Sequencing Center for Infectious Disease"/>
            <person name="Wu L."/>
            <person name="Ma J."/>
        </authorList>
    </citation>
    <scope>NUCLEOTIDE SEQUENCE [LARGE SCALE GENOMIC DNA]</scope>
    <source>
        <strain evidence="3">CGMCC 4.7645</strain>
    </source>
</reference>
<dbReference type="GO" id="GO:0016787">
    <property type="term" value="F:hydrolase activity"/>
    <property type="evidence" value="ECO:0007669"/>
    <property type="project" value="UniProtKB-KW"/>
</dbReference>
<dbReference type="SUPFAM" id="SSF53474">
    <property type="entry name" value="alpha/beta-Hydrolases"/>
    <property type="match status" value="1"/>
</dbReference>
<keyword evidence="3" id="KW-1185">Reference proteome</keyword>
<evidence type="ECO:0000313" key="3">
    <source>
        <dbReference type="Proteomes" id="UP001597417"/>
    </source>
</evidence>
<dbReference type="PANTHER" id="PTHR43433">
    <property type="entry name" value="HYDROLASE, ALPHA/BETA FOLD FAMILY PROTEIN"/>
    <property type="match status" value="1"/>
</dbReference>
<evidence type="ECO:0000313" key="2">
    <source>
        <dbReference type="EMBL" id="MFD2418583.1"/>
    </source>
</evidence>
<dbReference type="EMBL" id="JBHUKR010000009">
    <property type="protein sequence ID" value="MFD2418583.1"/>
    <property type="molecule type" value="Genomic_DNA"/>
</dbReference>
<dbReference type="InterPro" id="IPR000073">
    <property type="entry name" value="AB_hydrolase_1"/>
</dbReference>
<sequence length="280" mass="30621">MTEVMVRVGDTELCAETFGDRSAPSILLIAGASSPMDWWDEEFCLRLAEGGRFVLRYDHRDTGRSTCSPPGEPGYSGTDLCDDVVHLIDTLADGRAHLAGLSMGGGIAQYVAIEHPKRVATLTLLSTSPGYADDLPPMADSLKATYADPVPEPDWTDREAVAKYLVELHRPLAGTHFDETSALGIARRVAERSIDPRSAKNHWLVGGDGEDLRPRLGEIVAPTLVIHGTEDRMFPAAHGQALAREIPDAELLLLERVGHEVPPRPTWDRVIPAILRHTER</sequence>
<protein>
    <submittedName>
        <fullName evidence="2">Alpha/beta fold hydrolase</fullName>
    </submittedName>
</protein>
<dbReference type="InterPro" id="IPR029058">
    <property type="entry name" value="AB_hydrolase_fold"/>
</dbReference>
<name>A0ABW5FU65_9PSEU</name>
<organism evidence="2 3">
    <name type="scientific">Amycolatopsis pigmentata</name>
    <dbReference type="NCBI Taxonomy" id="450801"/>
    <lineage>
        <taxon>Bacteria</taxon>
        <taxon>Bacillati</taxon>
        <taxon>Actinomycetota</taxon>
        <taxon>Actinomycetes</taxon>
        <taxon>Pseudonocardiales</taxon>
        <taxon>Pseudonocardiaceae</taxon>
        <taxon>Amycolatopsis</taxon>
    </lineage>
</organism>
<dbReference type="PANTHER" id="PTHR43433:SF5">
    <property type="entry name" value="AB HYDROLASE-1 DOMAIN-CONTAINING PROTEIN"/>
    <property type="match status" value="1"/>
</dbReference>
<dbReference type="RefSeq" id="WP_378266601.1">
    <property type="nucleotide sequence ID" value="NZ_JBHUKR010000009.1"/>
</dbReference>
<evidence type="ECO:0000259" key="1">
    <source>
        <dbReference type="Pfam" id="PF00561"/>
    </source>
</evidence>
<keyword evidence="2" id="KW-0378">Hydrolase</keyword>
<dbReference type="Pfam" id="PF00561">
    <property type="entry name" value="Abhydrolase_1"/>
    <property type="match status" value="1"/>
</dbReference>
<comment type="caution">
    <text evidence="2">The sequence shown here is derived from an EMBL/GenBank/DDBJ whole genome shotgun (WGS) entry which is preliminary data.</text>
</comment>
<proteinExistence type="predicted"/>
<dbReference type="Proteomes" id="UP001597417">
    <property type="component" value="Unassembled WGS sequence"/>
</dbReference>
<dbReference type="InterPro" id="IPR050471">
    <property type="entry name" value="AB_hydrolase"/>
</dbReference>
<dbReference type="Gene3D" id="3.40.50.1820">
    <property type="entry name" value="alpha/beta hydrolase"/>
    <property type="match status" value="1"/>
</dbReference>
<accession>A0ABW5FU65</accession>
<feature type="domain" description="AB hydrolase-1" evidence="1">
    <location>
        <begin position="46"/>
        <end position="260"/>
    </location>
</feature>
<dbReference type="PRINTS" id="PR00111">
    <property type="entry name" value="ABHYDROLASE"/>
</dbReference>